<feature type="transmembrane region" description="Helical" evidence="7">
    <location>
        <begin position="112"/>
        <end position="137"/>
    </location>
</feature>
<comment type="similarity">
    <text evidence="2">Belongs to the CPA3 antiporters (TC 2.A.63) subunit B family.</text>
</comment>
<protein>
    <submittedName>
        <fullName evidence="9">Na(+)/H(+) antiporter subunit B</fullName>
    </submittedName>
</protein>
<evidence type="ECO:0000256" key="2">
    <source>
        <dbReference type="ARBA" id="ARBA00009425"/>
    </source>
</evidence>
<dbReference type="RefSeq" id="WP_198306662.1">
    <property type="nucleotide sequence ID" value="NZ_CP022121.1"/>
</dbReference>
<dbReference type="Pfam" id="PF04039">
    <property type="entry name" value="MnhB"/>
    <property type="match status" value="1"/>
</dbReference>
<evidence type="ECO:0000313" key="10">
    <source>
        <dbReference type="Proteomes" id="UP001524944"/>
    </source>
</evidence>
<keyword evidence="10" id="KW-1185">Reference proteome</keyword>
<gene>
    <name evidence="9" type="ORF">NVS47_02255</name>
</gene>
<comment type="caution">
    <text evidence="9">The sequence shown here is derived from an EMBL/GenBank/DDBJ whole genome shotgun (WGS) entry which is preliminary data.</text>
</comment>
<keyword evidence="4 7" id="KW-0812">Transmembrane</keyword>
<sequence length="146" mass="15654">MKHHEDMILQTVAKIAAFIILTVAVYLFWGGHHQPGGGFVGGLIVSSAVILMYLAFDLKSVLAGISFDFKILAPIGVSIAMVTGMIPMFMGRPFLSQAFGYFDLPIFGETELASAVLFDTGVALAVIGTALTIITAISEDECTWKH</sequence>
<accession>A0ABT1Y2D7</accession>
<evidence type="ECO:0000256" key="5">
    <source>
        <dbReference type="ARBA" id="ARBA00022989"/>
    </source>
</evidence>
<evidence type="ECO:0000256" key="3">
    <source>
        <dbReference type="ARBA" id="ARBA00022475"/>
    </source>
</evidence>
<keyword evidence="6 7" id="KW-0472">Membrane</keyword>
<evidence type="ECO:0000256" key="4">
    <source>
        <dbReference type="ARBA" id="ARBA00022692"/>
    </source>
</evidence>
<dbReference type="InterPro" id="IPR050622">
    <property type="entry name" value="CPA3_antiporter_subunitB"/>
</dbReference>
<feature type="transmembrane region" description="Helical" evidence="7">
    <location>
        <begin position="12"/>
        <end position="29"/>
    </location>
</feature>
<feature type="domain" description="Na+/H+ antiporter MnhB subunit-related protein" evidence="8">
    <location>
        <begin position="8"/>
        <end position="131"/>
    </location>
</feature>
<dbReference type="Proteomes" id="UP001524944">
    <property type="component" value="Unassembled WGS sequence"/>
</dbReference>
<keyword evidence="5 7" id="KW-1133">Transmembrane helix</keyword>
<evidence type="ECO:0000256" key="7">
    <source>
        <dbReference type="SAM" id="Phobius"/>
    </source>
</evidence>
<proteinExistence type="inferred from homology"/>
<evidence type="ECO:0000256" key="1">
    <source>
        <dbReference type="ARBA" id="ARBA00004651"/>
    </source>
</evidence>
<evidence type="ECO:0000256" key="6">
    <source>
        <dbReference type="ARBA" id="ARBA00023136"/>
    </source>
</evidence>
<dbReference type="NCBIfam" id="NF009223">
    <property type="entry name" value="PRK12573.1"/>
    <property type="match status" value="1"/>
</dbReference>
<keyword evidence="3" id="KW-1003">Cell membrane</keyword>
<name>A0ABT1Y2D7_9FIRM</name>
<dbReference type="InterPro" id="IPR007182">
    <property type="entry name" value="MnhB"/>
</dbReference>
<dbReference type="EMBL" id="JANPWE010000001">
    <property type="protein sequence ID" value="MCR6544345.1"/>
    <property type="molecule type" value="Genomic_DNA"/>
</dbReference>
<reference evidence="9 10" key="1">
    <citation type="submission" date="2022-08" db="EMBL/GenBank/DDBJ databases">
        <title>Proteogenomics of the novel Dehalobacterium formicoaceticum strain EZ94 highlights a key role of methyltransferases during anaerobic dichloromethane degradation.</title>
        <authorList>
            <person name="Wasmund K."/>
        </authorList>
    </citation>
    <scope>NUCLEOTIDE SEQUENCE [LARGE SCALE GENOMIC DNA]</scope>
    <source>
        <strain evidence="9 10">EZ94</strain>
    </source>
</reference>
<feature type="transmembrane region" description="Helical" evidence="7">
    <location>
        <begin position="68"/>
        <end position="92"/>
    </location>
</feature>
<dbReference type="PANTHER" id="PTHR33932:SF4">
    <property type="entry name" value="NA(+)_H(+) ANTIPORTER SUBUNIT B"/>
    <property type="match status" value="1"/>
</dbReference>
<comment type="subcellular location">
    <subcellularLocation>
        <location evidence="1">Cell membrane</location>
        <topology evidence="1">Multi-pass membrane protein</topology>
    </subcellularLocation>
</comment>
<dbReference type="PANTHER" id="PTHR33932">
    <property type="entry name" value="NA(+)/H(+) ANTIPORTER SUBUNIT B"/>
    <property type="match status" value="1"/>
</dbReference>
<feature type="transmembrane region" description="Helical" evidence="7">
    <location>
        <begin position="35"/>
        <end position="56"/>
    </location>
</feature>
<organism evidence="9 10">
    <name type="scientific">Dehalobacterium formicoaceticum</name>
    <dbReference type="NCBI Taxonomy" id="51515"/>
    <lineage>
        <taxon>Bacteria</taxon>
        <taxon>Bacillati</taxon>
        <taxon>Bacillota</taxon>
        <taxon>Clostridia</taxon>
        <taxon>Eubacteriales</taxon>
        <taxon>Peptococcaceae</taxon>
        <taxon>Dehalobacterium</taxon>
    </lineage>
</organism>
<evidence type="ECO:0000259" key="8">
    <source>
        <dbReference type="Pfam" id="PF04039"/>
    </source>
</evidence>
<evidence type="ECO:0000313" key="9">
    <source>
        <dbReference type="EMBL" id="MCR6544345.1"/>
    </source>
</evidence>